<proteinExistence type="predicted"/>
<feature type="region of interest" description="Disordered" evidence="1">
    <location>
        <begin position="1"/>
        <end position="197"/>
    </location>
</feature>
<evidence type="ECO:0000256" key="2">
    <source>
        <dbReference type="SAM" id="Phobius"/>
    </source>
</evidence>
<reference evidence="4" key="1">
    <citation type="journal article" date="2013" name="Nature">
        <title>Pan genome of the phytoplankton Emiliania underpins its global distribution.</title>
        <authorList>
            <person name="Read B.A."/>
            <person name="Kegel J."/>
            <person name="Klute M.J."/>
            <person name="Kuo A."/>
            <person name="Lefebvre S.C."/>
            <person name="Maumus F."/>
            <person name="Mayer C."/>
            <person name="Miller J."/>
            <person name="Monier A."/>
            <person name="Salamov A."/>
            <person name="Young J."/>
            <person name="Aguilar M."/>
            <person name="Claverie J.M."/>
            <person name="Frickenhaus S."/>
            <person name="Gonzalez K."/>
            <person name="Herman E.K."/>
            <person name="Lin Y.C."/>
            <person name="Napier J."/>
            <person name="Ogata H."/>
            <person name="Sarno A.F."/>
            <person name="Shmutz J."/>
            <person name="Schroeder D."/>
            <person name="de Vargas C."/>
            <person name="Verret F."/>
            <person name="von Dassow P."/>
            <person name="Valentin K."/>
            <person name="Van de Peer Y."/>
            <person name="Wheeler G."/>
            <person name="Dacks J.B."/>
            <person name="Delwiche C.F."/>
            <person name="Dyhrman S.T."/>
            <person name="Glockner G."/>
            <person name="John U."/>
            <person name="Richards T."/>
            <person name="Worden A.Z."/>
            <person name="Zhang X."/>
            <person name="Grigoriev I.V."/>
            <person name="Allen A.E."/>
            <person name="Bidle K."/>
            <person name="Borodovsky M."/>
            <person name="Bowler C."/>
            <person name="Brownlee C."/>
            <person name="Cock J.M."/>
            <person name="Elias M."/>
            <person name="Gladyshev V.N."/>
            <person name="Groth M."/>
            <person name="Guda C."/>
            <person name="Hadaegh A."/>
            <person name="Iglesias-Rodriguez M.D."/>
            <person name="Jenkins J."/>
            <person name="Jones B.M."/>
            <person name="Lawson T."/>
            <person name="Leese F."/>
            <person name="Lindquist E."/>
            <person name="Lobanov A."/>
            <person name="Lomsadze A."/>
            <person name="Malik S.B."/>
            <person name="Marsh M.E."/>
            <person name="Mackinder L."/>
            <person name="Mock T."/>
            <person name="Mueller-Roeber B."/>
            <person name="Pagarete A."/>
            <person name="Parker M."/>
            <person name="Probert I."/>
            <person name="Quesneville H."/>
            <person name="Raines C."/>
            <person name="Rensing S.A."/>
            <person name="Riano-Pachon D.M."/>
            <person name="Richier S."/>
            <person name="Rokitta S."/>
            <person name="Shiraiwa Y."/>
            <person name="Soanes D.M."/>
            <person name="van der Giezen M."/>
            <person name="Wahlund T.M."/>
            <person name="Williams B."/>
            <person name="Wilson W."/>
            <person name="Wolfe G."/>
            <person name="Wurch L.L."/>
        </authorList>
    </citation>
    <scope>NUCLEOTIDE SEQUENCE</scope>
</reference>
<dbReference type="PaxDb" id="2903-EOD14308"/>
<evidence type="ECO:0000313" key="4">
    <source>
        <dbReference type="Proteomes" id="UP000013827"/>
    </source>
</evidence>
<dbReference type="Proteomes" id="UP000013827">
    <property type="component" value="Unassembled WGS sequence"/>
</dbReference>
<name>A0A0D3ISS3_EMIH1</name>
<organism evidence="3 4">
    <name type="scientific">Emiliania huxleyi (strain CCMP1516)</name>
    <dbReference type="NCBI Taxonomy" id="280463"/>
    <lineage>
        <taxon>Eukaryota</taxon>
        <taxon>Haptista</taxon>
        <taxon>Haptophyta</taxon>
        <taxon>Prymnesiophyceae</taxon>
        <taxon>Isochrysidales</taxon>
        <taxon>Noelaerhabdaceae</taxon>
        <taxon>Emiliania</taxon>
    </lineage>
</organism>
<dbReference type="AlphaFoldDB" id="A0A0D3ISS3"/>
<keyword evidence="2" id="KW-1133">Transmembrane helix</keyword>
<keyword evidence="4" id="KW-1185">Reference proteome</keyword>
<keyword evidence="2" id="KW-0472">Membrane</keyword>
<dbReference type="GeneID" id="17278015"/>
<reference evidence="3" key="2">
    <citation type="submission" date="2024-10" db="UniProtKB">
        <authorList>
            <consortium name="EnsemblProtists"/>
        </authorList>
    </citation>
    <scope>IDENTIFICATION</scope>
</reference>
<feature type="transmembrane region" description="Helical" evidence="2">
    <location>
        <begin position="313"/>
        <end position="344"/>
    </location>
</feature>
<dbReference type="EnsemblProtists" id="EOD14308">
    <property type="protein sequence ID" value="EOD14308"/>
    <property type="gene ID" value="EMIHUDRAFT_436839"/>
</dbReference>
<feature type="compositionally biased region" description="Basic and acidic residues" evidence="1">
    <location>
        <begin position="106"/>
        <end position="128"/>
    </location>
</feature>
<feature type="transmembrane region" description="Helical" evidence="2">
    <location>
        <begin position="628"/>
        <end position="650"/>
    </location>
</feature>
<dbReference type="GeneID" id="17260505"/>
<evidence type="ECO:0000313" key="3">
    <source>
        <dbReference type="EnsemblProtists" id="EOD14308"/>
    </source>
</evidence>
<keyword evidence="2" id="KW-0812">Transmembrane</keyword>
<accession>A0A0D3ISS3</accession>
<evidence type="ECO:0000256" key="1">
    <source>
        <dbReference type="SAM" id="MobiDB-lite"/>
    </source>
</evidence>
<feature type="transmembrane region" description="Helical" evidence="2">
    <location>
        <begin position="569"/>
        <end position="592"/>
    </location>
</feature>
<sequence length="759" mass="82508">MPPREQQSRASRPARAGFRMVGEQPVTPTRSPPRLPGQRRFPPPVPSSEEEALAIARGIIRHSSHDDGDRTEARHSLPPPLAGDGAAEPRELSESLLGDGGALGPLDERSYATEHDWRSNAAWDRAKEASAGADSSGSIAAGDGNDGAGDDHNASSWLPRSFYSAPSRQQTPSGRAAPEVSRDGSREARPPEVKPFGSFSSNWNGLELGLGGWASLHSPARSPKAARKGGWARLASEGSNGTGRWSVLESAQHAVGSSWARARQVLVAQQMTRKSLFSRQLGSIILSDQNPLLPAFLTRRDNKGAKRCITWSCAWLVLVPLLIAFTVLAITSLTSLAFVAWPWLRDGSTGNGCHASPVWMSNFIERRIDSAISQIDFPQPVLGNNLKPRADVLGVVVKLKNVSLEALEINAFELSACYEDDVIALPLLMPAKSTAMKLSEVHFGSRAEYEVYGAWGALYLGSGYARVSGRGQVTIETDPLNLQHFVTSCDATFDEEATTMEVHGLGEGTPFASKGFLNTIVDFDMLMCEGRGDNSIYNFEGDRVFRGVPTEVNAVVLKEVPVLHALLRFAFFLLSLLALALVLLGFGVRCWLSRVNRQLWGQRTVEFYLRRWLGARHYALFIWLFKRVAVLTVAGTFAAVVVLGACYFLTDETVAFAPSQDGNGGKRRCPIGGSRSECEDELPSDVDPMLEEAILQNIPGTEQFQPFFDGLPFGRRLAATLAAAAASRPPSLPSLARPGTELAQEQLRHFRDTSETHLA</sequence>
<feature type="compositionally biased region" description="Low complexity" evidence="1">
    <location>
        <begin position="129"/>
        <end position="143"/>
    </location>
</feature>
<dbReference type="KEGG" id="ehx:EMIHUDRAFT_436839"/>
<feature type="compositionally biased region" description="Basic and acidic residues" evidence="1">
    <location>
        <begin position="63"/>
        <end position="75"/>
    </location>
</feature>
<dbReference type="RefSeq" id="XP_005785107.1">
    <property type="nucleotide sequence ID" value="XM_005785050.1"/>
</dbReference>
<feature type="compositionally biased region" description="Pro residues" evidence="1">
    <location>
        <begin position="30"/>
        <end position="46"/>
    </location>
</feature>
<dbReference type="HOGENOM" id="CLU_367413_0_0_1"/>
<dbReference type="KEGG" id="ehx:EMIHUDRAFT_441765"/>
<feature type="compositionally biased region" description="Polar residues" evidence="1">
    <location>
        <begin position="164"/>
        <end position="173"/>
    </location>
</feature>
<dbReference type="RefSeq" id="XP_005766737.1">
    <property type="nucleotide sequence ID" value="XM_005766680.1"/>
</dbReference>
<dbReference type="EnsemblProtists" id="EOD32678">
    <property type="protein sequence ID" value="EOD32678"/>
    <property type="gene ID" value="EMIHUDRAFT_441765"/>
</dbReference>
<feature type="compositionally biased region" description="Basic and acidic residues" evidence="1">
    <location>
        <begin position="180"/>
        <end position="192"/>
    </location>
</feature>
<protein>
    <submittedName>
        <fullName evidence="3">Uncharacterized protein</fullName>
    </submittedName>
</protein>